<feature type="region of interest" description="Disordered" evidence="1">
    <location>
        <begin position="249"/>
        <end position="269"/>
    </location>
</feature>
<reference evidence="2" key="1">
    <citation type="submission" date="2012-12" db="EMBL/GenBank/DDBJ databases">
        <title>Identification and characterization of a phenylalanine ammonia-lyase gene family in Isatis indigotica Fort.</title>
        <authorList>
            <person name="Liu Q."/>
            <person name="Chen J."/>
            <person name="Zhou X."/>
            <person name="Di P."/>
            <person name="Xiao Y."/>
            <person name="Xuan H."/>
            <person name="Zhang L."/>
            <person name="Chen W."/>
        </authorList>
    </citation>
    <scope>NUCLEOTIDE SEQUENCE</scope>
    <source>
        <tissue evidence="2">Salivary gland</tissue>
    </source>
</reference>
<feature type="region of interest" description="Disordered" evidence="1">
    <location>
        <begin position="158"/>
        <end position="187"/>
    </location>
</feature>
<evidence type="ECO:0000313" key="2">
    <source>
        <dbReference type="EMBL" id="JAA66950.1"/>
    </source>
</evidence>
<proteinExistence type="evidence at transcript level"/>
<feature type="compositionally biased region" description="Basic residues" evidence="1">
    <location>
        <begin position="167"/>
        <end position="183"/>
    </location>
</feature>
<name>A0A0K8R710_IXORI</name>
<accession>A0A0K8R710</accession>
<sequence length="269" mass="30899">MATVQEKKGEPTDLSQSLWYRHTHTSTYNPTTCPLKSARFQLARSRFPDPCSTESGTSSSWLKNYRAEVTATAAPRNCRARRRSSQIKTIWGCNSTKRSRNSNTLSGRRGVRTEVEHCVLRAWDELDHTHTSYDRGESPPKQRSRQAYATRAQTNFLSSGYKEVKSRNKHASNSKQTHEKHAKKNDLNGATRASSICSCRYQTDAINKTPFLFSFKPHFYHSTKLPSLKKQKKYYRVCRREDLSQISHHVTSRPHALDHPSLCSRPNHC</sequence>
<dbReference type="AlphaFoldDB" id="A0A0K8R710"/>
<dbReference type="EMBL" id="GADI01006858">
    <property type="protein sequence ID" value="JAA66950.1"/>
    <property type="molecule type" value="mRNA"/>
</dbReference>
<organism evidence="2">
    <name type="scientific">Ixodes ricinus</name>
    <name type="common">Common tick</name>
    <name type="synonym">Acarus ricinus</name>
    <dbReference type="NCBI Taxonomy" id="34613"/>
    <lineage>
        <taxon>Eukaryota</taxon>
        <taxon>Metazoa</taxon>
        <taxon>Ecdysozoa</taxon>
        <taxon>Arthropoda</taxon>
        <taxon>Chelicerata</taxon>
        <taxon>Arachnida</taxon>
        <taxon>Acari</taxon>
        <taxon>Parasitiformes</taxon>
        <taxon>Ixodida</taxon>
        <taxon>Ixodoidea</taxon>
        <taxon>Ixodidae</taxon>
        <taxon>Ixodinae</taxon>
        <taxon>Ixodes</taxon>
    </lineage>
</organism>
<evidence type="ECO:0000256" key="1">
    <source>
        <dbReference type="SAM" id="MobiDB-lite"/>
    </source>
</evidence>
<protein>
    <submittedName>
        <fullName evidence="2">Putative rho gtpase-activating protein rich2</fullName>
    </submittedName>
</protein>